<feature type="compositionally biased region" description="Basic residues" evidence="1">
    <location>
        <begin position="163"/>
        <end position="181"/>
    </location>
</feature>
<sequence length="181" mass="20360">MLAKCIKCGLVFDSPSIYIDGLTVSMSNNFISCKKPGCGGMARFIEGELKFDKGQIANILSAPEFTKEVIYEFELLTKKAYDEKYPAEKFKEEVIKIHPGLIALFNLLIPKDAGAFYGFLAFLITVFPDLNPATPKEDSKAATHVTKVINNNYYGSKQEQPKPKFKAKVHKKTKKQPRFLK</sequence>
<keyword evidence="3" id="KW-1185">Reference proteome</keyword>
<dbReference type="Proteomes" id="UP000321513">
    <property type="component" value="Unassembled WGS sequence"/>
</dbReference>
<protein>
    <submittedName>
        <fullName evidence="2">Uncharacterized protein</fullName>
    </submittedName>
</protein>
<feature type="region of interest" description="Disordered" evidence="1">
    <location>
        <begin position="152"/>
        <end position="181"/>
    </location>
</feature>
<reference evidence="2 3" key="1">
    <citation type="submission" date="2019-07" db="EMBL/GenBank/DDBJ databases">
        <title>Whole genome shotgun sequence of Segetibacter aerophilus NBRC 106135.</title>
        <authorList>
            <person name="Hosoyama A."/>
            <person name="Uohara A."/>
            <person name="Ohji S."/>
            <person name="Ichikawa N."/>
        </authorList>
    </citation>
    <scope>NUCLEOTIDE SEQUENCE [LARGE SCALE GENOMIC DNA]</scope>
    <source>
        <strain evidence="2 3">NBRC 106135</strain>
    </source>
</reference>
<evidence type="ECO:0000256" key="1">
    <source>
        <dbReference type="SAM" id="MobiDB-lite"/>
    </source>
</evidence>
<dbReference type="OrthoDB" id="9930815at2"/>
<evidence type="ECO:0000313" key="3">
    <source>
        <dbReference type="Proteomes" id="UP000321513"/>
    </source>
</evidence>
<accession>A0A512B9U1</accession>
<dbReference type="RefSeq" id="WP_147202778.1">
    <property type="nucleotide sequence ID" value="NZ_BJYT01000004.1"/>
</dbReference>
<proteinExistence type="predicted"/>
<evidence type="ECO:0000313" key="2">
    <source>
        <dbReference type="EMBL" id="GEO08709.1"/>
    </source>
</evidence>
<comment type="caution">
    <text evidence="2">The sequence shown here is derived from an EMBL/GenBank/DDBJ whole genome shotgun (WGS) entry which is preliminary data.</text>
</comment>
<name>A0A512B9U1_9BACT</name>
<gene>
    <name evidence="2" type="ORF">SAE01_12050</name>
</gene>
<dbReference type="EMBL" id="BJYT01000004">
    <property type="protein sequence ID" value="GEO08709.1"/>
    <property type="molecule type" value="Genomic_DNA"/>
</dbReference>
<organism evidence="2 3">
    <name type="scientific">Segetibacter aerophilus</name>
    <dbReference type="NCBI Taxonomy" id="670293"/>
    <lineage>
        <taxon>Bacteria</taxon>
        <taxon>Pseudomonadati</taxon>
        <taxon>Bacteroidota</taxon>
        <taxon>Chitinophagia</taxon>
        <taxon>Chitinophagales</taxon>
        <taxon>Chitinophagaceae</taxon>
        <taxon>Segetibacter</taxon>
    </lineage>
</organism>
<dbReference type="AlphaFoldDB" id="A0A512B9U1"/>